<evidence type="ECO:0000313" key="7">
    <source>
        <dbReference type="EMBL" id="RZU47657.1"/>
    </source>
</evidence>
<proteinExistence type="inferred from homology"/>
<keyword evidence="2" id="KW-0479">Metal-binding</keyword>
<dbReference type="InterPro" id="IPR041526">
    <property type="entry name" value="DAPG_hydrolase"/>
</dbReference>
<organism evidence="7 8">
    <name type="scientific">Fluviicoccus keumensis</name>
    <dbReference type="NCBI Taxonomy" id="1435465"/>
    <lineage>
        <taxon>Bacteria</taxon>
        <taxon>Pseudomonadati</taxon>
        <taxon>Pseudomonadota</taxon>
        <taxon>Gammaproteobacteria</taxon>
        <taxon>Moraxellales</taxon>
        <taxon>Moraxellaceae</taxon>
        <taxon>Fluviicoccus</taxon>
    </lineage>
</organism>
<keyword evidence="3" id="KW-0378">Hydrolase</keyword>
<evidence type="ECO:0000256" key="5">
    <source>
        <dbReference type="ARBA" id="ARBA00023459"/>
    </source>
</evidence>
<dbReference type="Pfam" id="PF18089">
    <property type="entry name" value="DAPG_hydrolase"/>
    <property type="match status" value="1"/>
</dbReference>
<dbReference type="EMBL" id="SHKX01000010">
    <property type="protein sequence ID" value="RZU47657.1"/>
    <property type="molecule type" value="Genomic_DNA"/>
</dbReference>
<keyword evidence="8" id="KW-1185">Reference proteome</keyword>
<comment type="similarity">
    <text evidence="5">Belongs to the DAPG/phloretin hydrolase family.</text>
</comment>
<dbReference type="AlphaFoldDB" id="A0A4Q7ZAN5"/>
<protein>
    <recommendedName>
        <fullName evidence="6">DAPG hydrolase PhiG domain-containing protein</fullName>
    </recommendedName>
</protein>
<evidence type="ECO:0000256" key="3">
    <source>
        <dbReference type="ARBA" id="ARBA00022801"/>
    </source>
</evidence>
<sequence length="271" mass="29610">MTTLSTPTQYPTDTASANSYDHFHDPVMAPLPAHVREVLAAGPLPHDWLPGLDSAPSLLEPGYGRAETGYSQGADGSAHVFVLTSMPGVTPAMWDWWFGWHGNDPQRYQLWHPQAHVHVGWADGLPDEDRYIGRTSNVTEFIGSKRRRFSIRFIRPADAGLDEARLAAQGEVAICARAGLTGLPVDASWMIHQLRPVPGGCEMRSRFWIAGRHLSLPWLPGKAGQLAARALGWLAAPGKADAEALLIHCAEEMNHLAKRLPALYAAFGHGH</sequence>
<accession>A0A4Q7ZAN5</accession>
<evidence type="ECO:0000256" key="2">
    <source>
        <dbReference type="ARBA" id="ARBA00022723"/>
    </source>
</evidence>
<reference evidence="7 8" key="1">
    <citation type="submission" date="2019-02" db="EMBL/GenBank/DDBJ databases">
        <title>Genomic Encyclopedia of Type Strains, Phase IV (KMG-IV): sequencing the most valuable type-strain genomes for metagenomic binning, comparative biology and taxonomic classification.</title>
        <authorList>
            <person name="Goeker M."/>
        </authorList>
    </citation>
    <scope>NUCLEOTIDE SEQUENCE [LARGE SCALE GENOMIC DNA]</scope>
    <source>
        <strain evidence="7 8">DSM 105135</strain>
    </source>
</reference>
<feature type="domain" description="DAPG hydrolase PhiG" evidence="6">
    <location>
        <begin position="52"/>
        <end position="265"/>
    </location>
</feature>
<keyword evidence="4" id="KW-0862">Zinc</keyword>
<evidence type="ECO:0000259" key="6">
    <source>
        <dbReference type="Pfam" id="PF18089"/>
    </source>
</evidence>
<dbReference type="GO" id="GO:0046872">
    <property type="term" value="F:metal ion binding"/>
    <property type="evidence" value="ECO:0007669"/>
    <property type="project" value="UniProtKB-KW"/>
</dbReference>
<evidence type="ECO:0000313" key="8">
    <source>
        <dbReference type="Proteomes" id="UP000292423"/>
    </source>
</evidence>
<dbReference type="GO" id="GO:0016787">
    <property type="term" value="F:hydrolase activity"/>
    <property type="evidence" value="ECO:0007669"/>
    <property type="project" value="UniProtKB-KW"/>
</dbReference>
<dbReference type="RefSeq" id="WP_165391308.1">
    <property type="nucleotide sequence ID" value="NZ_SHKX01000010.1"/>
</dbReference>
<evidence type="ECO:0000256" key="4">
    <source>
        <dbReference type="ARBA" id="ARBA00022833"/>
    </source>
</evidence>
<comment type="caution">
    <text evidence="7">The sequence shown here is derived from an EMBL/GenBank/DDBJ whole genome shotgun (WGS) entry which is preliminary data.</text>
</comment>
<name>A0A4Q7ZAN5_9GAMM</name>
<comment type="cofactor">
    <cofactor evidence="1">
        <name>Zn(2+)</name>
        <dbReference type="ChEBI" id="CHEBI:29105"/>
    </cofactor>
</comment>
<evidence type="ECO:0000256" key="1">
    <source>
        <dbReference type="ARBA" id="ARBA00001947"/>
    </source>
</evidence>
<dbReference type="Proteomes" id="UP000292423">
    <property type="component" value="Unassembled WGS sequence"/>
</dbReference>
<gene>
    <name evidence="7" type="ORF">EV700_0624</name>
</gene>